<accession>A0A4Q7NCY3</accession>
<keyword evidence="3" id="KW-1185">Reference proteome</keyword>
<keyword evidence="1" id="KW-0812">Transmembrane</keyword>
<evidence type="ECO:0000256" key="1">
    <source>
        <dbReference type="SAM" id="Phobius"/>
    </source>
</evidence>
<gene>
    <name evidence="2" type="ORF">EV675_3459</name>
</gene>
<feature type="transmembrane region" description="Helical" evidence="1">
    <location>
        <begin position="210"/>
        <end position="229"/>
    </location>
</feature>
<feature type="transmembrane region" description="Helical" evidence="1">
    <location>
        <begin position="235"/>
        <end position="257"/>
    </location>
</feature>
<proteinExistence type="predicted"/>
<organism evidence="2 3">
    <name type="scientific">Pigmentiphaga kullae</name>
    <dbReference type="NCBI Taxonomy" id="151784"/>
    <lineage>
        <taxon>Bacteria</taxon>
        <taxon>Pseudomonadati</taxon>
        <taxon>Pseudomonadota</taxon>
        <taxon>Betaproteobacteria</taxon>
        <taxon>Burkholderiales</taxon>
        <taxon>Alcaligenaceae</taxon>
        <taxon>Pigmentiphaga</taxon>
    </lineage>
</organism>
<evidence type="ECO:0000313" key="2">
    <source>
        <dbReference type="EMBL" id="RZS80846.1"/>
    </source>
</evidence>
<reference evidence="2 3" key="1">
    <citation type="submission" date="2019-02" db="EMBL/GenBank/DDBJ databases">
        <title>Genomic Encyclopedia of Type Strains, Phase IV (KMG-IV): sequencing the most valuable type-strain genomes for metagenomic binning, comparative biology and taxonomic classification.</title>
        <authorList>
            <person name="Goeker M."/>
        </authorList>
    </citation>
    <scope>NUCLEOTIDE SEQUENCE [LARGE SCALE GENOMIC DNA]</scope>
    <source>
        <strain evidence="2 3">K24</strain>
    </source>
</reference>
<dbReference type="OrthoDB" id="5520804at2"/>
<dbReference type="PANTHER" id="PTHR36840:SF1">
    <property type="entry name" value="BLL5714 PROTEIN"/>
    <property type="match status" value="1"/>
</dbReference>
<dbReference type="PANTHER" id="PTHR36840">
    <property type="entry name" value="BLL5714 PROTEIN"/>
    <property type="match status" value="1"/>
</dbReference>
<keyword evidence="1" id="KW-0472">Membrane</keyword>
<feature type="transmembrane region" description="Helical" evidence="1">
    <location>
        <begin position="362"/>
        <end position="381"/>
    </location>
</feature>
<dbReference type="AlphaFoldDB" id="A0A4Q7NCY3"/>
<feature type="transmembrane region" description="Helical" evidence="1">
    <location>
        <begin position="278"/>
        <end position="298"/>
    </location>
</feature>
<comment type="caution">
    <text evidence="2">The sequence shown here is derived from an EMBL/GenBank/DDBJ whole genome shotgun (WGS) entry which is preliminary data.</text>
</comment>
<feature type="transmembrane region" description="Helical" evidence="1">
    <location>
        <begin position="145"/>
        <end position="162"/>
    </location>
</feature>
<feature type="transmembrane region" description="Helical" evidence="1">
    <location>
        <begin position="336"/>
        <end position="356"/>
    </location>
</feature>
<keyword evidence="1" id="KW-1133">Transmembrane helix</keyword>
<dbReference type="Pfam" id="PF06772">
    <property type="entry name" value="LtrA"/>
    <property type="match status" value="1"/>
</dbReference>
<feature type="transmembrane region" description="Helical" evidence="1">
    <location>
        <begin position="111"/>
        <end position="133"/>
    </location>
</feature>
<name>A0A4Q7NCY3_9BURK</name>
<dbReference type="InterPro" id="IPR010640">
    <property type="entry name" value="Low_temperature_requirement_A"/>
</dbReference>
<dbReference type="RefSeq" id="WP_130358465.1">
    <property type="nucleotide sequence ID" value="NZ_SGXC01000002.1"/>
</dbReference>
<feature type="transmembrane region" description="Helical" evidence="1">
    <location>
        <begin position="310"/>
        <end position="329"/>
    </location>
</feature>
<protein>
    <submittedName>
        <fullName evidence="2">Low temperature requirement protein LtrA</fullName>
    </submittedName>
</protein>
<feature type="transmembrane region" description="Helical" evidence="1">
    <location>
        <begin position="47"/>
        <end position="66"/>
    </location>
</feature>
<dbReference type="Proteomes" id="UP000292445">
    <property type="component" value="Unassembled WGS sequence"/>
</dbReference>
<feature type="transmembrane region" description="Helical" evidence="1">
    <location>
        <begin position="168"/>
        <end position="189"/>
    </location>
</feature>
<feature type="transmembrane region" description="Helical" evidence="1">
    <location>
        <begin position="86"/>
        <end position="105"/>
    </location>
</feature>
<evidence type="ECO:0000313" key="3">
    <source>
        <dbReference type="Proteomes" id="UP000292445"/>
    </source>
</evidence>
<dbReference type="EMBL" id="SGXC01000002">
    <property type="protein sequence ID" value="RZS80846.1"/>
    <property type="molecule type" value="Genomic_DNA"/>
</dbReference>
<sequence length="400" mass="43434">MPSDIHRHPPLRHRDGHHARVTFEELFFDLIYVFAVTQISHQLLHHLTLAGVIESLILWLAVWLGWQYTCWVTNWFDPETPRIRGLLFATMLLALCMAASLPEAFGDRALLFAGAYAAMQVGRTAYIVCLLPAGHPLAANYRRMLGWLLIAAVFWIAGALAEGHALRALLWLAAVLCEYGSPMFGFALPGMGRSHTRDWTIEGGHLAERCQLFVIVALGETLLATGVMLADTPAWTAAIVSGVLATFLGTLAMWWLYFGTSSKDATEAITRSADPGRIGAYFHYIHAILVAGIIVTAVGNDLVMAHPHEALGTAQVIVLVAGPAIYLLGSAIYKKVVYGSIPGSHLAGAAALLVLVPVGYAATLLIMGWLTTAVLSAVGLWETRLLRQRRARQPAPPLAH</sequence>